<organism evidence="19 20">
    <name type="scientific">Methanococcoides seepicolus</name>
    <dbReference type="NCBI Taxonomy" id="2828780"/>
    <lineage>
        <taxon>Archaea</taxon>
        <taxon>Methanobacteriati</taxon>
        <taxon>Methanobacteriota</taxon>
        <taxon>Stenosarchaea group</taxon>
        <taxon>Methanomicrobia</taxon>
        <taxon>Methanosarcinales</taxon>
        <taxon>Methanosarcinaceae</taxon>
        <taxon>Methanococcoides</taxon>
    </lineage>
</organism>
<dbReference type="PROSITE" id="PS50113">
    <property type="entry name" value="PAC"/>
    <property type="match status" value="1"/>
</dbReference>
<evidence type="ECO:0000256" key="15">
    <source>
        <dbReference type="ARBA" id="ARBA00023136"/>
    </source>
</evidence>
<dbReference type="Pfam" id="PF02518">
    <property type="entry name" value="HATPase_c"/>
    <property type="match status" value="1"/>
</dbReference>
<dbReference type="InterPro" id="IPR005467">
    <property type="entry name" value="His_kinase_dom"/>
</dbReference>
<keyword evidence="11" id="KW-0418">Kinase</keyword>
<dbReference type="PROSITE" id="PS50109">
    <property type="entry name" value="HIS_KIN"/>
    <property type="match status" value="1"/>
</dbReference>
<evidence type="ECO:0000256" key="8">
    <source>
        <dbReference type="ARBA" id="ARBA00022692"/>
    </source>
</evidence>
<dbReference type="PROSITE" id="PS50112">
    <property type="entry name" value="PAS"/>
    <property type="match status" value="1"/>
</dbReference>
<dbReference type="InterPro" id="IPR003018">
    <property type="entry name" value="GAF"/>
</dbReference>
<comment type="subcellular location">
    <subcellularLocation>
        <location evidence="2">Cell inner membrane</location>
        <topology evidence="2">Multi-pass membrane protein</topology>
    </subcellularLocation>
</comment>
<sequence>MNTKKAFYTNSPRTHKKSGGIPKGHIVLNNFLSAPAVVRDELFGYIALANSETGYTERELNVIKRIADLYGISMERKQMEEALRKSEASLSNAQRISHVGNWDWDIVNNELYWSDEVYHIFGLEPQESRITYEAYIRAIHPDDRMLVLEHVNKAIYENKPYSIDHRILLPDGSERIVHEQAEVTFNETGQAIRMAGTVQDITVRKKAENAMFNAKLVAEAANKSKAEFIANMTHELTTPLNAVIGFSEMLMLGTFGTLNDKQTRYVNNINSSGKHLLDVIDDILDLSKVEAGKMELHPEEFEVSSAIEEVNILVASMAEKKRIEITTDLADNNIVVEADKTKFKQILYNLLSNAIKFTDQGGFVTIGGKISEDFVHIYVKDSGIGISPEDQGKLFNPFFQVDSSSTREYGGTGLALALIKKFVEMHGGKIWVESEVGKGSTFGFSIPTSLKSTSH</sequence>
<dbReference type="Gene3D" id="3.30.450.20">
    <property type="entry name" value="PAS domain"/>
    <property type="match status" value="1"/>
</dbReference>
<dbReference type="InterPro" id="IPR013655">
    <property type="entry name" value="PAS_fold_3"/>
</dbReference>
<dbReference type="FunFam" id="2.10.70.100:FF:000001">
    <property type="entry name" value="Sensory transduction histidine kinase"/>
    <property type="match status" value="1"/>
</dbReference>
<dbReference type="PANTHER" id="PTHR43047">
    <property type="entry name" value="TWO-COMPONENT HISTIDINE PROTEIN KINASE"/>
    <property type="match status" value="1"/>
</dbReference>
<dbReference type="CDD" id="cd00130">
    <property type="entry name" value="PAS"/>
    <property type="match status" value="1"/>
</dbReference>
<evidence type="ECO:0000313" key="19">
    <source>
        <dbReference type="EMBL" id="MCM1987903.1"/>
    </source>
</evidence>
<dbReference type="InterPro" id="IPR036890">
    <property type="entry name" value="HATPase_C_sf"/>
</dbReference>
<dbReference type="Pfam" id="PF08447">
    <property type="entry name" value="PAS_3"/>
    <property type="match status" value="1"/>
</dbReference>
<dbReference type="FunFam" id="1.10.287.130:FF:000038">
    <property type="entry name" value="Sensory transduction histidine kinase"/>
    <property type="match status" value="1"/>
</dbReference>
<dbReference type="GO" id="GO:0000155">
    <property type="term" value="F:phosphorelay sensor kinase activity"/>
    <property type="evidence" value="ECO:0007669"/>
    <property type="project" value="InterPro"/>
</dbReference>
<dbReference type="PRINTS" id="PR00344">
    <property type="entry name" value="BCTRLSENSOR"/>
</dbReference>
<dbReference type="InterPro" id="IPR003594">
    <property type="entry name" value="HATPase_dom"/>
</dbReference>
<keyword evidence="13" id="KW-1133">Transmembrane helix</keyword>
<evidence type="ECO:0000259" key="16">
    <source>
        <dbReference type="PROSITE" id="PS50109"/>
    </source>
</evidence>
<keyword evidence="15" id="KW-0472">Membrane</keyword>
<evidence type="ECO:0000313" key="20">
    <source>
        <dbReference type="Proteomes" id="UP001056766"/>
    </source>
</evidence>
<dbReference type="InterPro" id="IPR029016">
    <property type="entry name" value="GAF-like_dom_sf"/>
</dbReference>
<dbReference type="Gene3D" id="3.30.565.10">
    <property type="entry name" value="Histidine kinase-like ATPase, C-terminal domain"/>
    <property type="match status" value="1"/>
</dbReference>
<dbReference type="PANTHER" id="PTHR43047:SF72">
    <property type="entry name" value="OSMOSENSING HISTIDINE PROTEIN KINASE SLN1"/>
    <property type="match status" value="1"/>
</dbReference>
<evidence type="ECO:0000256" key="5">
    <source>
        <dbReference type="ARBA" id="ARBA00022519"/>
    </source>
</evidence>
<dbReference type="InterPro" id="IPR000700">
    <property type="entry name" value="PAS-assoc_C"/>
</dbReference>
<dbReference type="InterPro" id="IPR004358">
    <property type="entry name" value="Sig_transdc_His_kin-like_C"/>
</dbReference>
<keyword evidence="7" id="KW-0808">Transferase</keyword>
<accession>A0A9E4ZHF3</accession>
<evidence type="ECO:0000256" key="10">
    <source>
        <dbReference type="ARBA" id="ARBA00022741"/>
    </source>
</evidence>
<dbReference type="SUPFAM" id="SSF55781">
    <property type="entry name" value="GAF domain-like"/>
    <property type="match status" value="1"/>
</dbReference>
<reference evidence="19" key="2">
    <citation type="submission" date="2021-04" db="EMBL/GenBank/DDBJ databases">
        <authorList>
            <person name="Dong X."/>
        </authorList>
    </citation>
    <scope>NUCLEOTIDE SEQUENCE</scope>
    <source>
        <strain evidence="19">LLY</strain>
    </source>
</reference>
<keyword evidence="6" id="KW-0597">Phosphoprotein</keyword>
<keyword evidence="12" id="KW-0067">ATP-binding</keyword>
<comment type="caution">
    <text evidence="19">The sequence shown here is derived from an EMBL/GenBank/DDBJ whole genome shotgun (WGS) entry which is preliminary data.</text>
</comment>
<keyword evidence="20" id="KW-1185">Reference proteome</keyword>
<dbReference type="GO" id="GO:0009927">
    <property type="term" value="F:histidine phosphotransfer kinase activity"/>
    <property type="evidence" value="ECO:0007669"/>
    <property type="project" value="TreeGrafter"/>
</dbReference>
<dbReference type="SUPFAM" id="SSF55785">
    <property type="entry name" value="PYP-like sensor domain (PAS domain)"/>
    <property type="match status" value="1"/>
</dbReference>
<feature type="domain" description="PAS" evidence="17">
    <location>
        <begin position="111"/>
        <end position="158"/>
    </location>
</feature>
<dbReference type="CDD" id="cd00082">
    <property type="entry name" value="HisKA"/>
    <property type="match status" value="1"/>
</dbReference>
<dbReference type="Gene3D" id="1.10.287.130">
    <property type="match status" value="1"/>
</dbReference>
<dbReference type="SMART" id="SM00086">
    <property type="entry name" value="PAC"/>
    <property type="match status" value="1"/>
</dbReference>
<evidence type="ECO:0000256" key="11">
    <source>
        <dbReference type="ARBA" id="ARBA00022777"/>
    </source>
</evidence>
<evidence type="ECO:0000256" key="13">
    <source>
        <dbReference type="ARBA" id="ARBA00022989"/>
    </source>
</evidence>
<comment type="catalytic activity">
    <reaction evidence="1">
        <text>ATP + protein L-histidine = ADP + protein N-phospho-L-histidine.</text>
        <dbReference type="EC" id="2.7.13.3"/>
    </reaction>
</comment>
<dbReference type="EC" id="2.7.13.3" evidence="3"/>
<evidence type="ECO:0000256" key="2">
    <source>
        <dbReference type="ARBA" id="ARBA00004429"/>
    </source>
</evidence>
<proteinExistence type="predicted"/>
<gene>
    <name evidence="19" type="ORF">KDK67_13120</name>
</gene>
<evidence type="ECO:0000256" key="6">
    <source>
        <dbReference type="ARBA" id="ARBA00022553"/>
    </source>
</evidence>
<evidence type="ECO:0000259" key="18">
    <source>
        <dbReference type="PROSITE" id="PS50113"/>
    </source>
</evidence>
<evidence type="ECO:0000256" key="12">
    <source>
        <dbReference type="ARBA" id="ARBA00022840"/>
    </source>
</evidence>
<keyword evidence="5" id="KW-0997">Cell inner membrane</keyword>
<dbReference type="InterPro" id="IPR000014">
    <property type="entry name" value="PAS"/>
</dbReference>
<dbReference type="EMBL" id="JAGSOI010000089">
    <property type="protein sequence ID" value="MCM1987903.1"/>
    <property type="molecule type" value="Genomic_DNA"/>
</dbReference>
<name>A0A9E4ZHF3_9EURY</name>
<dbReference type="GO" id="GO:0005886">
    <property type="term" value="C:plasma membrane"/>
    <property type="evidence" value="ECO:0007669"/>
    <property type="project" value="UniProtKB-SubCell"/>
</dbReference>
<keyword evidence="8" id="KW-0812">Transmembrane</keyword>
<evidence type="ECO:0000256" key="14">
    <source>
        <dbReference type="ARBA" id="ARBA00023012"/>
    </source>
</evidence>
<dbReference type="Proteomes" id="UP001056766">
    <property type="component" value="Unassembled WGS sequence"/>
</dbReference>
<dbReference type="Pfam" id="PF00512">
    <property type="entry name" value="HisKA"/>
    <property type="match status" value="1"/>
</dbReference>
<reference evidence="19" key="1">
    <citation type="journal article" date="2021" name="mSystems">
        <title>Bacteria and Archaea Synergistically Convert Glycine Betaine to Biogenic Methane in the Formosa Cold Seep of the South China Sea.</title>
        <authorList>
            <person name="Li L."/>
            <person name="Zhang W."/>
            <person name="Zhang S."/>
            <person name="Song L."/>
            <person name="Sun Q."/>
            <person name="Zhang H."/>
            <person name="Xiang H."/>
            <person name="Dong X."/>
        </authorList>
    </citation>
    <scope>NUCLEOTIDE SEQUENCE</scope>
    <source>
        <strain evidence="19">LLY</strain>
    </source>
</reference>
<dbReference type="Gene3D" id="3.30.450.40">
    <property type="match status" value="1"/>
</dbReference>
<evidence type="ECO:0000256" key="3">
    <source>
        <dbReference type="ARBA" id="ARBA00012438"/>
    </source>
</evidence>
<dbReference type="CDD" id="cd16922">
    <property type="entry name" value="HATPase_EvgS-ArcB-TorS-like"/>
    <property type="match status" value="1"/>
</dbReference>
<evidence type="ECO:0000256" key="9">
    <source>
        <dbReference type="ARBA" id="ARBA00022737"/>
    </source>
</evidence>
<evidence type="ECO:0000256" key="7">
    <source>
        <dbReference type="ARBA" id="ARBA00022679"/>
    </source>
</evidence>
<dbReference type="Gene3D" id="2.10.70.100">
    <property type="match status" value="1"/>
</dbReference>
<dbReference type="InterPro" id="IPR003661">
    <property type="entry name" value="HisK_dim/P_dom"/>
</dbReference>
<dbReference type="SMART" id="SM00387">
    <property type="entry name" value="HATPase_c"/>
    <property type="match status" value="1"/>
</dbReference>
<dbReference type="AlphaFoldDB" id="A0A9E4ZHF3"/>
<keyword evidence="14" id="KW-0902">Two-component regulatory system</keyword>
<dbReference type="FunFam" id="3.30.450.20:FF:000088">
    <property type="entry name" value="Sensory transduction histidine kinase"/>
    <property type="match status" value="1"/>
</dbReference>
<evidence type="ECO:0000256" key="4">
    <source>
        <dbReference type="ARBA" id="ARBA00022475"/>
    </source>
</evidence>
<dbReference type="GO" id="GO:0005524">
    <property type="term" value="F:ATP binding"/>
    <property type="evidence" value="ECO:0007669"/>
    <property type="project" value="UniProtKB-KW"/>
</dbReference>
<protein>
    <recommendedName>
        <fullName evidence="3">histidine kinase</fullName>
        <ecNumber evidence="3">2.7.13.3</ecNumber>
    </recommendedName>
</protein>
<evidence type="ECO:0000259" key="17">
    <source>
        <dbReference type="PROSITE" id="PS50112"/>
    </source>
</evidence>
<evidence type="ECO:0000256" key="1">
    <source>
        <dbReference type="ARBA" id="ARBA00000085"/>
    </source>
</evidence>
<dbReference type="SMART" id="SM00388">
    <property type="entry name" value="HisKA"/>
    <property type="match status" value="1"/>
</dbReference>
<keyword evidence="4" id="KW-1003">Cell membrane</keyword>
<dbReference type="FunFam" id="3.30.565.10:FF:000023">
    <property type="entry name" value="PAS domain-containing sensor histidine kinase"/>
    <property type="match status" value="1"/>
</dbReference>
<dbReference type="Pfam" id="PF13185">
    <property type="entry name" value="GAF_2"/>
    <property type="match status" value="1"/>
</dbReference>
<dbReference type="SUPFAM" id="SSF47384">
    <property type="entry name" value="Homodimeric domain of signal transducing histidine kinase"/>
    <property type="match status" value="1"/>
</dbReference>
<dbReference type="InterPro" id="IPR001610">
    <property type="entry name" value="PAC"/>
</dbReference>
<keyword evidence="10" id="KW-0547">Nucleotide-binding</keyword>
<feature type="domain" description="PAC" evidence="18">
    <location>
        <begin position="161"/>
        <end position="213"/>
    </location>
</feature>
<feature type="domain" description="Histidine kinase" evidence="16">
    <location>
        <begin position="231"/>
        <end position="450"/>
    </location>
</feature>
<keyword evidence="9" id="KW-0677">Repeat</keyword>
<dbReference type="RefSeq" id="WP_250869278.1">
    <property type="nucleotide sequence ID" value="NZ_JAGSOI010000089.1"/>
</dbReference>
<dbReference type="InterPro" id="IPR036097">
    <property type="entry name" value="HisK_dim/P_sf"/>
</dbReference>
<dbReference type="NCBIfam" id="TIGR00229">
    <property type="entry name" value="sensory_box"/>
    <property type="match status" value="1"/>
</dbReference>
<dbReference type="SUPFAM" id="SSF55874">
    <property type="entry name" value="ATPase domain of HSP90 chaperone/DNA topoisomerase II/histidine kinase"/>
    <property type="match status" value="1"/>
</dbReference>
<dbReference type="InterPro" id="IPR035965">
    <property type="entry name" value="PAS-like_dom_sf"/>
</dbReference>